<evidence type="ECO:0000256" key="14">
    <source>
        <dbReference type="SAM" id="MobiDB-lite"/>
    </source>
</evidence>
<dbReference type="InterPro" id="IPR001841">
    <property type="entry name" value="Znf_RING"/>
</dbReference>
<evidence type="ECO:0000256" key="9">
    <source>
        <dbReference type="ARBA" id="ARBA00022786"/>
    </source>
</evidence>
<dbReference type="GO" id="GO:0061630">
    <property type="term" value="F:ubiquitin protein ligase activity"/>
    <property type="evidence" value="ECO:0007669"/>
    <property type="project" value="UniProtKB-EC"/>
</dbReference>
<evidence type="ECO:0000256" key="10">
    <source>
        <dbReference type="ARBA" id="ARBA00022833"/>
    </source>
</evidence>
<dbReference type="CDD" id="cd16461">
    <property type="entry name" value="RING-H2_EL5-like"/>
    <property type="match status" value="1"/>
</dbReference>
<comment type="subcellular location">
    <subcellularLocation>
        <location evidence="2">Membrane</location>
        <topology evidence="2">Single-pass membrane protein</topology>
    </subcellularLocation>
</comment>
<keyword evidence="12 15" id="KW-0472">Membrane</keyword>
<gene>
    <name evidence="18" type="ORF">LUZ62_047807</name>
</gene>
<feature type="region of interest" description="Disordered" evidence="14">
    <location>
        <begin position="290"/>
        <end position="312"/>
    </location>
</feature>
<comment type="caution">
    <text evidence="18">The sequence shown here is derived from an EMBL/GenBank/DDBJ whole genome shotgun (WGS) entry which is preliminary data.</text>
</comment>
<keyword evidence="19" id="KW-1185">Reference proteome</keyword>
<dbReference type="GO" id="GO:0008270">
    <property type="term" value="F:zinc ion binding"/>
    <property type="evidence" value="ECO:0007669"/>
    <property type="project" value="UniProtKB-KW"/>
</dbReference>
<feature type="chain" id="PRO_5043451419" description="RING-type E3 ubiquitin transferase" evidence="16">
    <location>
        <begin position="31"/>
        <end position="350"/>
    </location>
</feature>
<evidence type="ECO:0000256" key="11">
    <source>
        <dbReference type="ARBA" id="ARBA00022989"/>
    </source>
</evidence>
<evidence type="ECO:0000256" key="6">
    <source>
        <dbReference type="ARBA" id="ARBA00022692"/>
    </source>
</evidence>
<keyword evidence="8 13" id="KW-0863">Zinc-finger</keyword>
<dbReference type="PANTHER" id="PTHR46913:SF1">
    <property type="entry name" value="RING-H2 FINGER PROTEIN ATL16"/>
    <property type="match status" value="1"/>
</dbReference>
<dbReference type="PROSITE" id="PS50089">
    <property type="entry name" value="ZF_RING_2"/>
    <property type="match status" value="1"/>
</dbReference>
<comment type="catalytic activity">
    <reaction evidence="1">
        <text>S-ubiquitinyl-[E2 ubiquitin-conjugating enzyme]-L-cysteine + [acceptor protein]-L-lysine = [E2 ubiquitin-conjugating enzyme]-L-cysteine + N(6)-ubiquitinyl-[acceptor protein]-L-lysine.</text>
        <dbReference type="EC" id="2.3.2.27"/>
    </reaction>
</comment>
<feature type="domain" description="RING-type" evidence="17">
    <location>
        <begin position="138"/>
        <end position="180"/>
    </location>
</feature>
<dbReference type="PANTHER" id="PTHR46913">
    <property type="entry name" value="RING-H2 FINGER PROTEIN ATL16"/>
    <property type="match status" value="1"/>
</dbReference>
<evidence type="ECO:0000256" key="3">
    <source>
        <dbReference type="ARBA" id="ARBA00004906"/>
    </source>
</evidence>
<keyword evidence="6 15" id="KW-0812">Transmembrane</keyword>
<name>A0AAV8FZJ7_9POAL</name>
<protein>
    <recommendedName>
        <fullName evidence="4">RING-type E3 ubiquitin transferase</fullName>
        <ecNumber evidence="4">2.3.2.27</ecNumber>
    </recommendedName>
</protein>
<keyword evidence="16" id="KW-0732">Signal</keyword>
<dbReference type="Proteomes" id="UP001140206">
    <property type="component" value="Chromosome 2"/>
</dbReference>
<keyword evidence="7" id="KW-0479">Metal-binding</keyword>
<organism evidence="18 19">
    <name type="scientific">Rhynchospora pubera</name>
    <dbReference type="NCBI Taxonomy" id="906938"/>
    <lineage>
        <taxon>Eukaryota</taxon>
        <taxon>Viridiplantae</taxon>
        <taxon>Streptophyta</taxon>
        <taxon>Embryophyta</taxon>
        <taxon>Tracheophyta</taxon>
        <taxon>Spermatophyta</taxon>
        <taxon>Magnoliopsida</taxon>
        <taxon>Liliopsida</taxon>
        <taxon>Poales</taxon>
        <taxon>Cyperaceae</taxon>
        <taxon>Cyperoideae</taxon>
        <taxon>Rhynchosporeae</taxon>
        <taxon>Rhynchospora</taxon>
    </lineage>
</organism>
<evidence type="ECO:0000256" key="16">
    <source>
        <dbReference type="SAM" id="SignalP"/>
    </source>
</evidence>
<dbReference type="SMART" id="SM00184">
    <property type="entry name" value="RING"/>
    <property type="match status" value="1"/>
</dbReference>
<dbReference type="EMBL" id="JAMFTS010000002">
    <property type="protein sequence ID" value="KAJ4796561.1"/>
    <property type="molecule type" value="Genomic_DNA"/>
</dbReference>
<keyword evidence="9" id="KW-0833">Ubl conjugation pathway</keyword>
<evidence type="ECO:0000256" key="15">
    <source>
        <dbReference type="SAM" id="Phobius"/>
    </source>
</evidence>
<evidence type="ECO:0000313" key="18">
    <source>
        <dbReference type="EMBL" id="KAJ4796561.1"/>
    </source>
</evidence>
<evidence type="ECO:0000256" key="7">
    <source>
        <dbReference type="ARBA" id="ARBA00022723"/>
    </source>
</evidence>
<feature type="signal peptide" evidence="16">
    <location>
        <begin position="1"/>
        <end position="30"/>
    </location>
</feature>
<evidence type="ECO:0000256" key="4">
    <source>
        <dbReference type="ARBA" id="ARBA00012483"/>
    </source>
</evidence>
<keyword evidence="10" id="KW-0862">Zinc</keyword>
<feature type="compositionally biased region" description="Low complexity" evidence="14">
    <location>
        <begin position="299"/>
        <end position="312"/>
    </location>
</feature>
<dbReference type="InterPro" id="IPR013083">
    <property type="entry name" value="Znf_RING/FYVE/PHD"/>
</dbReference>
<dbReference type="EC" id="2.3.2.27" evidence="4"/>
<sequence length="350" mass="39334">MRIDQHVASLYRLRQLIFLLILSFTQHALAQTNRPFGYNNNTDDSGSPIALIAFVIGLFLIFFVGLPICILRRRAAHLNTTTAITTAVTISSNGTNNNDGAARARRQRGVDHQVIETFPLINYAAVKHMRALKSPLECAVCLSEFLDDDSLRILPGCRHVFHVSCIDTWLAEHNTCPVCRSNLSDPKVVAGKRLLSLNIEAKDVPISSHVLEQVAPKMDVQKLNGPRHAQSMTEGWERFTLVLTDEVMKEMKTTERYRKTVSLQDYTSKGDTSKRDGKIQSVLNTFSWKRQGKEESRVSDPSNMSESSESVNMSRRQLLACAARSENQMPEIASTWADIELNDLPVHERV</sequence>
<dbReference type="GO" id="GO:0016567">
    <property type="term" value="P:protein ubiquitination"/>
    <property type="evidence" value="ECO:0007669"/>
    <property type="project" value="InterPro"/>
</dbReference>
<dbReference type="Gene3D" id="3.30.40.10">
    <property type="entry name" value="Zinc/RING finger domain, C3HC4 (zinc finger)"/>
    <property type="match status" value="1"/>
</dbReference>
<evidence type="ECO:0000256" key="5">
    <source>
        <dbReference type="ARBA" id="ARBA00022679"/>
    </source>
</evidence>
<evidence type="ECO:0000256" key="1">
    <source>
        <dbReference type="ARBA" id="ARBA00000900"/>
    </source>
</evidence>
<dbReference type="AlphaFoldDB" id="A0AAV8FZJ7"/>
<evidence type="ECO:0000256" key="8">
    <source>
        <dbReference type="ARBA" id="ARBA00022771"/>
    </source>
</evidence>
<feature type="transmembrane region" description="Helical" evidence="15">
    <location>
        <begin position="49"/>
        <end position="71"/>
    </location>
</feature>
<proteinExistence type="predicted"/>
<evidence type="ECO:0000256" key="12">
    <source>
        <dbReference type="ARBA" id="ARBA00023136"/>
    </source>
</evidence>
<evidence type="ECO:0000313" key="19">
    <source>
        <dbReference type="Proteomes" id="UP001140206"/>
    </source>
</evidence>
<evidence type="ECO:0000259" key="17">
    <source>
        <dbReference type="PROSITE" id="PS50089"/>
    </source>
</evidence>
<dbReference type="GO" id="GO:0016020">
    <property type="term" value="C:membrane"/>
    <property type="evidence" value="ECO:0007669"/>
    <property type="project" value="UniProtKB-SubCell"/>
</dbReference>
<dbReference type="InterPro" id="IPR044600">
    <property type="entry name" value="ATL1/ATL16-like"/>
</dbReference>
<dbReference type="SUPFAM" id="SSF57850">
    <property type="entry name" value="RING/U-box"/>
    <property type="match status" value="1"/>
</dbReference>
<dbReference type="FunFam" id="3.30.40.10:FF:000187">
    <property type="entry name" value="E3 ubiquitin-protein ligase ATL6"/>
    <property type="match status" value="1"/>
</dbReference>
<comment type="pathway">
    <text evidence="3">Protein modification; protein ubiquitination.</text>
</comment>
<evidence type="ECO:0000256" key="13">
    <source>
        <dbReference type="PROSITE-ProRule" id="PRU00175"/>
    </source>
</evidence>
<dbReference type="Pfam" id="PF13639">
    <property type="entry name" value="zf-RING_2"/>
    <property type="match status" value="1"/>
</dbReference>
<accession>A0AAV8FZJ7</accession>
<evidence type="ECO:0000256" key="2">
    <source>
        <dbReference type="ARBA" id="ARBA00004167"/>
    </source>
</evidence>
<reference evidence="18" key="1">
    <citation type="submission" date="2022-08" db="EMBL/GenBank/DDBJ databases">
        <authorList>
            <person name="Marques A."/>
        </authorList>
    </citation>
    <scope>NUCLEOTIDE SEQUENCE</scope>
    <source>
        <strain evidence="18">RhyPub2mFocal</strain>
        <tissue evidence="18">Leaves</tissue>
    </source>
</reference>
<keyword evidence="5" id="KW-0808">Transferase</keyword>
<keyword evidence="11 15" id="KW-1133">Transmembrane helix</keyword>